<keyword evidence="3" id="KW-1185">Reference proteome</keyword>
<keyword evidence="1" id="KW-0472">Membrane</keyword>
<dbReference type="OrthoDB" id="2098790at2759"/>
<reference evidence="2 3" key="1">
    <citation type="submission" date="2009-11" db="EMBL/GenBank/DDBJ databases">
        <title>Annotation of Allomyces macrogynus ATCC 38327.</title>
        <authorList>
            <consortium name="The Broad Institute Genome Sequencing Platform"/>
            <person name="Russ C."/>
            <person name="Cuomo C."/>
            <person name="Burger G."/>
            <person name="Gray M.W."/>
            <person name="Holland P.W.H."/>
            <person name="King N."/>
            <person name="Lang F.B.F."/>
            <person name="Roger A.J."/>
            <person name="Ruiz-Trillo I."/>
            <person name="Young S.K."/>
            <person name="Zeng Q."/>
            <person name="Gargeya S."/>
            <person name="Fitzgerald M."/>
            <person name="Haas B."/>
            <person name="Abouelleil A."/>
            <person name="Alvarado L."/>
            <person name="Arachchi H.M."/>
            <person name="Berlin A."/>
            <person name="Chapman S.B."/>
            <person name="Gearin G."/>
            <person name="Goldberg J."/>
            <person name="Griggs A."/>
            <person name="Gujja S."/>
            <person name="Hansen M."/>
            <person name="Heiman D."/>
            <person name="Howarth C."/>
            <person name="Larimer J."/>
            <person name="Lui A."/>
            <person name="MacDonald P.J.P."/>
            <person name="McCowen C."/>
            <person name="Montmayeur A."/>
            <person name="Murphy C."/>
            <person name="Neiman D."/>
            <person name="Pearson M."/>
            <person name="Priest M."/>
            <person name="Roberts A."/>
            <person name="Saif S."/>
            <person name="Shea T."/>
            <person name="Sisk P."/>
            <person name="Stolte C."/>
            <person name="Sykes S."/>
            <person name="Wortman J."/>
            <person name="Nusbaum C."/>
            <person name="Birren B."/>
        </authorList>
    </citation>
    <scope>NUCLEOTIDE SEQUENCE [LARGE SCALE GENOMIC DNA]</scope>
    <source>
        <strain evidence="2 3">ATCC 38327</strain>
    </source>
</reference>
<evidence type="ECO:0000313" key="3">
    <source>
        <dbReference type="Proteomes" id="UP000054350"/>
    </source>
</evidence>
<accession>A0A0L0S1W7</accession>
<keyword evidence="1" id="KW-0812">Transmembrane</keyword>
<reference evidence="3" key="2">
    <citation type="submission" date="2009-11" db="EMBL/GenBank/DDBJ databases">
        <title>The Genome Sequence of Allomyces macrogynus strain ATCC 38327.</title>
        <authorList>
            <consortium name="The Broad Institute Genome Sequencing Platform"/>
            <person name="Russ C."/>
            <person name="Cuomo C."/>
            <person name="Shea T."/>
            <person name="Young S.K."/>
            <person name="Zeng Q."/>
            <person name="Koehrsen M."/>
            <person name="Haas B."/>
            <person name="Borodovsky M."/>
            <person name="Guigo R."/>
            <person name="Alvarado L."/>
            <person name="Berlin A."/>
            <person name="Borenstein D."/>
            <person name="Chen Z."/>
            <person name="Engels R."/>
            <person name="Freedman E."/>
            <person name="Gellesch M."/>
            <person name="Goldberg J."/>
            <person name="Griggs A."/>
            <person name="Gujja S."/>
            <person name="Heiman D."/>
            <person name="Hepburn T."/>
            <person name="Howarth C."/>
            <person name="Jen D."/>
            <person name="Larson L."/>
            <person name="Lewis B."/>
            <person name="Mehta T."/>
            <person name="Park D."/>
            <person name="Pearson M."/>
            <person name="Roberts A."/>
            <person name="Saif S."/>
            <person name="Shenoy N."/>
            <person name="Sisk P."/>
            <person name="Stolte C."/>
            <person name="Sykes S."/>
            <person name="Walk T."/>
            <person name="White J."/>
            <person name="Yandava C."/>
            <person name="Burger G."/>
            <person name="Gray M.W."/>
            <person name="Holland P.W.H."/>
            <person name="King N."/>
            <person name="Lang F.B.F."/>
            <person name="Roger A.J."/>
            <person name="Ruiz-Trillo I."/>
            <person name="Lander E."/>
            <person name="Nusbaum C."/>
        </authorList>
    </citation>
    <scope>NUCLEOTIDE SEQUENCE [LARGE SCALE GENOMIC DNA]</scope>
    <source>
        <strain evidence="3">ATCC 38327</strain>
    </source>
</reference>
<sequence>MTARVAPKAADTVFPPLPALLGSSWLIPATAFGYDASILIGPRPGFLVAIHWISLANVLASLAASILVLAHCFGACKYPRPRPGGSGKAATRRSCRFILRMLAKSDLSARFPVYIAFFETLFAATHAFDHLLILATERFPSKPACVAISGIKGVLFGSAQYFAAFVALFTYLKVVKGMSISLGTWDWMLHANTACSFAVIFFSVLFTGGFGTNGITCSVNTHSPAGIALLFISAATATFNACASLFSYTKIAHEVRATMTQINEAMRSPLASRTQYGDPAVAKPMDEHQVILRSLSNLLVATVISSAPNALGTWCAAGWALAGYLEPVSAFFYIVPPSASGWANALSYFANVRLRARAAAAREAKTAVESMVGPASRNLIAPAPGKLGSSPGGEHRDVILASVALDTGRAVLDGDDVGEAITN</sequence>
<evidence type="ECO:0000256" key="1">
    <source>
        <dbReference type="SAM" id="Phobius"/>
    </source>
</evidence>
<feature type="transmembrane region" description="Helical" evidence="1">
    <location>
        <begin position="153"/>
        <end position="175"/>
    </location>
</feature>
<dbReference type="EMBL" id="GG745330">
    <property type="protein sequence ID" value="KNE56391.1"/>
    <property type="molecule type" value="Genomic_DNA"/>
</dbReference>
<dbReference type="VEuPathDB" id="FungiDB:AMAG_02200"/>
<feature type="transmembrane region" description="Helical" evidence="1">
    <location>
        <begin position="49"/>
        <end position="73"/>
    </location>
</feature>
<feature type="transmembrane region" description="Helical" evidence="1">
    <location>
        <begin position="226"/>
        <end position="246"/>
    </location>
</feature>
<keyword evidence="1" id="KW-1133">Transmembrane helix</keyword>
<organism evidence="2 3">
    <name type="scientific">Allomyces macrogynus (strain ATCC 38327)</name>
    <name type="common">Allomyces javanicus var. macrogynus</name>
    <dbReference type="NCBI Taxonomy" id="578462"/>
    <lineage>
        <taxon>Eukaryota</taxon>
        <taxon>Fungi</taxon>
        <taxon>Fungi incertae sedis</taxon>
        <taxon>Blastocladiomycota</taxon>
        <taxon>Blastocladiomycetes</taxon>
        <taxon>Blastocladiales</taxon>
        <taxon>Blastocladiaceae</taxon>
        <taxon>Allomyces</taxon>
    </lineage>
</organism>
<gene>
    <name evidence="2" type="ORF">AMAG_02200</name>
</gene>
<protein>
    <recommendedName>
        <fullName evidence="4">G-protein coupled receptors family 1 profile domain-containing protein</fullName>
    </recommendedName>
</protein>
<name>A0A0L0S1W7_ALLM3</name>
<dbReference type="AlphaFoldDB" id="A0A0L0S1W7"/>
<evidence type="ECO:0008006" key="4">
    <source>
        <dbReference type="Google" id="ProtNLM"/>
    </source>
</evidence>
<feature type="transmembrane region" description="Helical" evidence="1">
    <location>
        <begin position="111"/>
        <end position="133"/>
    </location>
</feature>
<evidence type="ECO:0000313" key="2">
    <source>
        <dbReference type="EMBL" id="KNE56391.1"/>
    </source>
</evidence>
<feature type="transmembrane region" description="Helical" evidence="1">
    <location>
        <begin position="187"/>
        <end position="206"/>
    </location>
</feature>
<dbReference type="Proteomes" id="UP000054350">
    <property type="component" value="Unassembled WGS sequence"/>
</dbReference>
<proteinExistence type="predicted"/>